<proteinExistence type="predicted"/>
<dbReference type="EMBL" id="CAJNOR010000513">
    <property type="protein sequence ID" value="CAF0936122.1"/>
    <property type="molecule type" value="Genomic_DNA"/>
</dbReference>
<dbReference type="Proteomes" id="UP000663852">
    <property type="component" value="Unassembled WGS sequence"/>
</dbReference>
<accession>A0A814C733</accession>
<keyword evidence="3" id="KW-1185">Reference proteome</keyword>
<organism evidence="2 3">
    <name type="scientific">Adineta ricciae</name>
    <name type="common">Rotifer</name>
    <dbReference type="NCBI Taxonomy" id="249248"/>
    <lineage>
        <taxon>Eukaryota</taxon>
        <taxon>Metazoa</taxon>
        <taxon>Spiralia</taxon>
        <taxon>Gnathifera</taxon>
        <taxon>Rotifera</taxon>
        <taxon>Eurotatoria</taxon>
        <taxon>Bdelloidea</taxon>
        <taxon>Adinetida</taxon>
        <taxon>Adinetidae</taxon>
        <taxon>Adineta</taxon>
    </lineage>
</organism>
<dbReference type="AlphaFoldDB" id="A0A814C733"/>
<evidence type="ECO:0000313" key="2">
    <source>
        <dbReference type="EMBL" id="CAF0936122.1"/>
    </source>
</evidence>
<evidence type="ECO:0000313" key="1">
    <source>
        <dbReference type="EMBL" id="CAF0867520.1"/>
    </source>
</evidence>
<comment type="caution">
    <text evidence="2">The sequence shown here is derived from an EMBL/GenBank/DDBJ whole genome shotgun (WGS) entry which is preliminary data.</text>
</comment>
<evidence type="ECO:0000313" key="3">
    <source>
        <dbReference type="Proteomes" id="UP000663828"/>
    </source>
</evidence>
<protein>
    <submittedName>
        <fullName evidence="2">Uncharacterized protein</fullName>
    </submittedName>
</protein>
<dbReference type="Proteomes" id="UP000663828">
    <property type="component" value="Unassembled WGS sequence"/>
</dbReference>
<gene>
    <name evidence="1" type="ORF">EDS130_LOCUS8124</name>
    <name evidence="2" type="ORF">XAT740_LOCUS9855</name>
</gene>
<name>A0A814C733_ADIRI</name>
<sequence>MARIGDGWIYTASPNDILNEDINVVPKDSPDNNESGQCCTSEKCVSNTPKEKQWTDQSLLLNENIQIYLAKSNVLQRASFLNIIQQRKKQEKKQIDRCLSIFDIHYGMQMKFRQDSHINGSSMNTYSSIGRYYRCLSEERYAKDHLPCVRHRRHNQEYEERRSNQLSQSYQEPCVNFNNTKFPRIKLTKQ</sequence>
<reference evidence="2" key="1">
    <citation type="submission" date="2021-02" db="EMBL/GenBank/DDBJ databases">
        <authorList>
            <person name="Nowell W R."/>
        </authorList>
    </citation>
    <scope>NUCLEOTIDE SEQUENCE</scope>
</reference>
<dbReference type="EMBL" id="CAJNOJ010000025">
    <property type="protein sequence ID" value="CAF0867520.1"/>
    <property type="molecule type" value="Genomic_DNA"/>
</dbReference>